<dbReference type="InterPro" id="IPR003774">
    <property type="entry name" value="AlgH-like"/>
</dbReference>
<organism evidence="1 2">
    <name type="scientific">Emiliania huxleyi (strain CCMP1516)</name>
    <dbReference type="NCBI Taxonomy" id="280463"/>
    <lineage>
        <taxon>Eukaryota</taxon>
        <taxon>Haptista</taxon>
        <taxon>Haptophyta</taxon>
        <taxon>Prymnesiophyceae</taxon>
        <taxon>Isochrysidales</taxon>
        <taxon>Noelaerhabdaceae</taxon>
        <taxon>Emiliania</taxon>
    </lineage>
</organism>
<keyword evidence="2" id="KW-1185">Reference proteome</keyword>
<accession>A0A0D3IQ94</accession>
<proteinExistence type="predicted"/>
<dbReference type="Gene3D" id="3.40.1740.10">
    <property type="entry name" value="VC0467-like"/>
    <property type="match status" value="1"/>
</dbReference>
<dbReference type="Proteomes" id="UP000013827">
    <property type="component" value="Unassembled WGS sequence"/>
</dbReference>
<dbReference type="AlphaFoldDB" id="A0A0D3IQ94"/>
<dbReference type="RefSeq" id="XP_005765858.1">
    <property type="nucleotide sequence ID" value="XM_005765801.1"/>
</dbReference>
<evidence type="ECO:0008006" key="3">
    <source>
        <dbReference type="Google" id="ProtNLM"/>
    </source>
</evidence>
<dbReference type="KEGG" id="ehx:EMIHUDRAFT_246800"/>
<dbReference type="SUPFAM" id="SSF143456">
    <property type="entry name" value="VC0467-like"/>
    <property type="match status" value="1"/>
</dbReference>
<dbReference type="PANTHER" id="PTHR31984">
    <property type="entry name" value="TRANSPORTER, PUTATIVE (DUF179)-RELATED"/>
    <property type="match status" value="1"/>
</dbReference>
<dbReference type="OMA" id="TAFNTRD"/>
<name>A0A0D3IQ94_EMIH1</name>
<protein>
    <recommendedName>
        <fullName evidence="3">Transcriptional regulator</fullName>
    </recommendedName>
</protein>
<dbReference type="PANTHER" id="PTHR31984:SF17">
    <property type="entry name" value="TRANSCRIPTIONAL REGULATOR"/>
    <property type="match status" value="1"/>
</dbReference>
<dbReference type="GeneID" id="17259586"/>
<dbReference type="EnsemblProtists" id="EOD13429">
    <property type="protein sequence ID" value="EOD13429"/>
    <property type="gene ID" value="EMIHUDRAFT_246800"/>
</dbReference>
<sequence length="222" mass="24063">MSLLALLSRAYLPPRPLSIPTRAAAPRLCTDGGDVKGEEDWRDVRARLVAMEQLEQADPDAPPGLSSPVVSGAPVYETPLIERGSVILGGTQQEFGFALRQQYFHKSVMLLLQHDDAFTRGIILNRPSAMELDGWRVWFGGDVAEGGLFHGNGRAGGTREIVCLHSLTSDAATRLSMPVIRGVQYTTLEGAQALVASGEAERSSFWLFVGYAGWAPKQLQGE</sequence>
<dbReference type="Pfam" id="PF02622">
    <property type="entry name" value="DUF179"/>
    <property type="match status" value="1"/>
</dbReference>
<reference evidence="1" key="2">
    <citation type="submission" date="2024-10" db="UniProtKB">
        <authorList>
            <consortium name="EnsemblProtists"/>
        </authorList>
    </citation>
    <scope>IDENTIFICATION</scope>
</reference>
<dbReference type="PaxDb" id="2903-EOD13429"/>
<dbReference type="HOGENOM" id="CLU_1248191_0_0_1"/>
<dbReference type="eggNOG" id="ENOG502S2PG">
    <property type="taxonomic scope" value="Eukaryota"/>
</dbReference>
<evidence type="ECO:0000313" key="1">
    <source>
        <dbReference type="EnsemblProtists" id="EOD13429"/>
    </source>
</evidence>
<reference evidence="2" key="1">
    <citation type="journal article" date="2013" name="Nature">
        <title>Pan genome of the phytoplankton Emiliania underpins its global distribution.</title>
        <authorList>
            <person name="Read B.A."/>
            <person name="Kegel J."/>
            <person name="Klute M.J."/>
            <person name="Kuo A."/>
            <person name="Lefebvre S.C."/>
            <person name="Maumus F."/>
            <person name="Mayer C."/>
            <person name="Miller J."/>
            <person name="Monier A."/>
            <person name="Salamov A."/>
            <person name="Young J."/>
            <person name="Aguilar M."/>
            <person name="Claverie J.M."/>
            <person name="Frickenhaus S."/>
            <person name="Gonzalez K."/>
            <person name="Herman E.K."/>
            <person name="Lin Y.C."/>
            <person name="Napier J."/>
            <person name="Ogata H."/>
            <person name="Sarno A.F."/>
            <person name="Shmutz J."/>
            <person name="Schroeder D."/>
            <person name="de Vargas C."/>
            <person name="Verret F."/>
            <person name="von Dassow P."/>
            <person name="Valentin K."/>
            <person name="Van de Peer Y."/>
            <person name="Wheeler G."/>
            <person name="Dacks J.B."/>
            <person name="Delwiche C.F."/>
            <person name="Dyhrman S.T."/>
            <person name="Glockner G."/>
            <person name="John U."/>
            <person name="Richards T."/>
            <person name="Worden A.Z."/>
            <person name="Zhang X."/>
            <person name="Grigoriev I.V."/>
            <person name="Allen A.E."/>
            <person name="Bidle K."/>
            <person name="Borodovsky M."/>
            <person name="Bowler C."/>
            <person name="Brownlee C."/>
            <person name="Cock J.M."/>
            <person name="Elias M."/>
            <person name="Gladyshev V.N."/>
            <person name="Groth M."/>
            <person name="Guda C."/>
            <person name="Hadaegh A."/>
            <person name="Iglesias-Rodriguez M.D."/>
            <person name="Jenkins J."/>
            <person name="Jones B.M."/>
            <person name="Lawson T."/>
            <person name="Leese F."/>
            <person name="Lindquist E."/>
            <person name="Lobanov A."/>
            <person name="Lomsadze A."/>
            <person name="Malik S.B."/>
            <person name="Marsh M.E."/>
            <person name="Mackinder L."/>
            <person name="Mock T."/>
            <person name="Mueller-Roeber B."/>
            <person name="Pagarete A."/>
            <person name="Parker M."/>
            <person name="Probert I."/>
            <person name="Quesneville H."/>
            <person name="Raines C."/>
            <person name="Rensing S.A."/>
            <person name="Riano-Pachon D.M."/>
            <person name="Richier S."/>
            <person name="Rokitta S."/>
            <person name="Shiraiwa Y."/>
            <person name="Soanes D.M."/>
            <person name="van der Giezen M."/>
            <person name="Wahlund T.M."/>
            <person name="Williams B."/>
            <person name="Wilson W."/>
            <person name="Wolfe G."/>
            <person name="Wurch L.L."/>
        </authorList>
    </citation>
    <scope>NUCLEOTIDE SEQUENCE</scope>
</reference>
<evidence type="ECO:0000313" key="2">
    <source>
        <dbReference type="Proteomes" id="UP000013827"/>
    </source>
</evidence>